<dbReference type="SUPFAM" id="SSF101386">
    <property type="entry name" value="all-alpha NTP pyrophosphatases"/>
    <property type="match status" value="1"/>
</dbReference>
<dbReference type="EMBL" id="BK015960">
    <property type="protein sequence ID" value="DAF87225.1"/>
    <property type="molecule type" value="Genomic_DNA"/>
</dbReference>
<evidence type="ECO:0000313" key="1">
    <source>
        <dbReference type="EMBL" id="DAF87225.1"/>
    </source>
</evidence>
<accession>A0A8S5TYE0</accession>
<name>A0A8S5TYE0_9CAUD</name>
<proteinExistence type="predicted"/>
<reference evidence="1" key="1">
    <citation type="journal article" date="2021" name="Proc. Natl. Acad. Sci. U.S.A.">
        <title>A Catalog of Tens of Thousands of Viruses from Human Metagenomes Reveals Hidden Associations with Chronic Diseases.</title>
        <authorList>
            <person name="Tisza M.J."/>
            <person name="Buck C.B."/>
        </authorList>
    </citation>
    <scope>NUCLEOTIDE SEQUENCE</scope>
    <source>
        <strain evidence="1">CtPkm1</strain>
    </source>
</reference>
<organism evidence="1">
    <name type="scientific">Myoviridae sp. ctPkm1</name>
    <dbReference type="NCBI Taxonomy" id="2825099"/>
    <lineage>
        <taxon>Viruses</taxon>
        <taxon>Duplodnaviria</taxon>
        <taxon>Heunggongvirae</taxon>
        <taxon>Uroviricota</taxon>
        <taxon>Caudoviricetes</taxon>
    </lineage>
</organism>
<sequence length="115" mass="12959">MSDCSSDIRARRRSVEVGKVAVFREVRPDKAQALKPLEEASEVFGAWQLYDRRLRIDEAVGITGTPRAMELRDALLDECADVVQAVCNLAASLGVRDMTDRMHACRIRNEKRGRL</sequence>
<protein>
    <submittedName>
        <fullName evidence="1">Triphosphate Pyrophosphohydrolase</fullName>
    </submittedName>
</protein>